<dbReference type="Pfam" id="PF00550">
    <property type="entry name" value="PP-binding"/>
    <property type="match status" value="1"/>
</dbReference>
<protein>
    <recommendedName>
        <fullName evidence="16">Polyketide synthase</fullName>
    </recommendedName>
</protein>
<evidence type="ECO:0000256" key="5">
    <source>
        <dbReference type="ARBA" id="ARBA00022679"/>
    </source>
</evidence>
<dbReference type="InterPro" id="IPR042104">
    <property type="entry name" value="PKS_dehydratase_sf"/>
</dbReference>
<dbReference type="PROSITE" id="PS00012">
    <property type="entry name" value="PHOSPHOPANTETHEINE"/>
    <property type="match status" value="1"/>
</dbReference>
<sequence>MSSNEAPHTEARESAPPGAGARHTGTPDGRTRDDKVREYLKRLTAELLSTRQQLTSLEESAREPIAIVSMSCRLPGGVTTPDELWRLLETGTDAVSGLPDDRGWDLEALYDPDPDVPGTSHAREGGFLDDCAGFDPEFFGISPREALAMDPQQRLLLETSWEALERAGIDPTTVRDSRTGVYTGVMYDDYGARLIHRPGAGAPADLEGYLVNGSAGSVASGRVSYALGLRGPAVTIDTACSSSLVALHLAAQALRLGECDLALAGGATVLSTPTMLIDFSRQRGLAADGRCKAFADTADGTGFGEGTGMVLLQRLSDARREGRPVLAVIRGSAVNQDGAGNGLTAPNGLAQQRVVRAALDHARLGPDQIDAVEAHGTGTRLGDPIEAQALLATYGRGRPADRPLWLGSLKSNLGHTQAAAGVAGVIKTVLAMRHGVLPKTLHVDAPSSHVDWASGAVELLTRPVPWQPRADGEPLRAGVSSFGASGTNAHLILESAAAPEQDIQRVPDPDVGSAAAPEGARTAEVVAPRRAAPVMWTVSGRDREALREQADRLHTHLSALEAPVAAVASALAHRRTAFRHRAVVIGEDRETLLGGLRALADGRDADEPRAAGARVVTGEAAAERRTAFLFSGQGSQRPGAGRELHTRFPAFARALDTVCAEMDQHLELPLRAVMFGDADPGAVRTGAEAANGAGTAMESALLDRTEYTQPALFALQVALFRLLTEEWGVRPDAVMGHSVGEISAAHVAGVLDLADACALVTARGRLMQALPRGGAMAAVAVSEAELAPYLVGRETEISLAAVNGPSSVVVSGDEQAVLDLVELWRSRGRDTKRLTVSHAFHSPRMDGMLTQFEQVARALRHRRPTLPFMSNLTMENGTPADPCGPDHWVRHVREPVRFLDGIRALRADGVDTYLELGPDAVLTAMVRSCLDDDTAHGPREPVGRSLTVPVLRRNHGETDALTRAVGEVYAHGAPALPAARPEHPEEAARLAAALPTYPFRRKRYWLDVPAASDPEAMGLDASPHPLLSAAVPLPEGQGTVWTGRLSLRSHPWLTEHTVRGQAVVPGTALLELAQHVTDAPQASPSHASPVLASAPHADAPMATAGPVPGTVSELTLETPLVLPRHATVRLRVTLSAPDTHGERTLRIYSDASAPRGGGWTRHASGTVGGTDEPPTDRSPFGTTWPPENSVPLDISAEYERFATAGIGYGPAFRGLSAAWRRGTEVFADVRLPGAYADEAGRYAVHPALLDAALHAAAPGLGLEHGLVPFSWTGARVHRPSADALRVRITAAPGVAGADAVALTAVDTAGRLVLTVDALALRRPDTDGLAAAGAAQLPLHRLRWSARPGGPSPTGPAPGPEDLHVRWADATDEELLAKAAEESQRDGVPLLVDLGGSSGSHPDVVRDTLGRALTLVQRWVDGAHHDHASPGPGPLTFVTRGAVDTGDGGVDPAAAAVWGLLGSAQAEHPDRITLVDTDGAPASRHALAVAATLGGRSAVRDGVLLRPALVQADLVRAGSTTPAPARPTAEGAVTTEGTASEQGTASAQGTTAVQGTVLVTGGTGSLGAMAAKHLAAAHGVRHLLLLSRRGPAAPGADELVQELAVLGARADVVACDAADRDALRAVLDGIPADRPLTAVLHTAGVLDDGVVTAQSAERLDGVLRPKADAAWNLHELTRDLPLSAFVLYSSAASTLGSAGQSTYAAANAYLDALAVCRRAEGLPAVSLAWGPWDSGMAGTLTDVDAARLRRTGIVPLHRAEGLAVLDAVLAGPEDAAVILPVRVDPAALHAHDAERIPEVLRSLAAPASTSASSTAGTNAPDADRRGTAALAERLAGASRAERAAVLAEAIRTEVAAVLGHGDTMAVTRDGNFRELGLDSLTAVELRNRLAAATGLRLPATIVFDQPTPQALAVFLDRELPGPETAVLHTLDRLQEQLDGAPEAVVDDEVRGRVTRRLEALLATLAVPGRPADGGPAVTDGTGAGQSDRPDEAVGNRLRTATDDELFDLLDNKFRQ</sequence>
<evidence type="ECO:0000256" key="6">
    <source>
        <dbReference type="ARBA" id="ARBA00023194"/>
    </source>
</evidence>
<feature type="region of interest" description="Disordered" evidence="10">
    <location>
        <begin position="1517"/>
        <end position="1548"/>
    </location>
</feature>
<dbReference type="CDD" id="cd08956">
    <property type="entry name" value="KR_3_FAS_SDR_x"/>
    <property type="match status" value="1"/>
</dbReference>
<dbReference type="PANTHER" id="PTHR43775:SF51">
    <property type="entry name" value="INACTIVE PHENOLPHTHIOCEROL SYNTHESIS POLYKETIDE SYNTHASE TYPE I PKS1-RELATED"/>
    <property type="match status" value="1"/>
</dbReference>
<evidence type="ECO:0000256" key="3">
    <source>
        <dbReference type="ARBA" id="ARBA00022450"/>
    </source>
</evidence>
<keyword evidence="5" id="KW-0808">Transferase</keyword>
<dbReference type="InterPro" id="IPR018201">
    <property type="entry name" value="Ketoacyl_synth_AS"/>
</dbReference>
<evidence type="ECO:0008006" key="16">
    <source>
        <dbReference type="Google" id="ProtNLM"/>
    </source>
</evidence>
<dbReference type="Gene3D" id="3.40.50.720">
    <property type="entry name" value="NAD(P)-binding Rossmann-like Domain"/>
    <property type="match status" value="1"/>
</dbReference>
<dbReference type="PANTHER" id="PTHR43775">
    <property type="entry name" value="FATTY ACID SYNTHASE"/>
    <property type="match status" value="1"/>
</dbReference>
<keyword evidence="8" id="KW-0012">Acyltransferase</keyword>
<dbReference type="SMART" id="SM01294">
    <property type="entry name" value="PKS_PP_betabranch"/>
    <property type="match status" value="1"/>
</dbReference>
<comment type="pathway">
    <text evidence="2">Antibiotic biosynthesis.</text>
</comment>
<dbReference type="InterPro" id="IPR016036">
    <property type="entry name" value="Malonyl_transacylase_ACP-bd"/>
</dbReference>
<dbReference type="InterPro" id="IPR032821">
    <property type="entry name" value="PKS_assoc"/>
</dbReference>
<feature type="region of interest" description="Disordered" evidence="10">
    <location>
        <begin position="1967"/>
        <end position="1999"/>
    </location>
</feature>
<dbReference type="Pfam" id="PF21089">
    <property type="entry name" value="PKS_DH_N"/>
    <property type="match status" value="1"/>
</dbReference>
<dbReference type="CDD" id="cd00833">
    <property type="entry name" value="PKS"/>
    <property type="match status" value="1"/>
</dbReference>
<feature type="domain" description="PKS/mFAS DH" evidence="13">
    <location>
        <begin position="1024"/>
        <end position="1329"/>
    </location>
</feature>
<dbReference type="Pfam" id="PF02801">
    <property type="entry name" value="Ketoacyl-synt_C"/>
    <property type="match status" value="1"/>
</dbReference>
<feature type="region of interest" description="C-terminal hotdog fold" evidence="9">
    <location>
        <begin position="1189"/>
        <end position="1329"/>
    </location>
</feature>
<dbReference type="InterPro" id="IPR049551">
    <property type="entry name" value="PKS_DH_C"/>
</dbReference>
<dbReference type="EMBL" id="BMVO01000053">
    <property type="protein sequence ID" value="GHB33564.1"/>
    <property type="molecule type" value="Genomic_DNA"/>
</dbReference>
<feature type="domain" description="Carrier" evidence="11">
    <location>
        <begin position="1840"/>
        <end position="1918"/>
    </location>
</feature>
<dbReference type="InterPro" id="IPR006162">
    <property type="entry name" value="Ppantetheine_attach_site"/>
</dbReference>
<dbReference type="InterPro" id="IPR016039">
    <property type="entry name" value="Thiolase-like"/>
</dbReference>
<dbReference type="InterPro" id="IPR036736">
    <property type="entry name" value="ACP-like_sf"/>
</dbReference>
<dbReference type="Pfam" id="PF14765">
    <property type="entry name" value="PS-DH"/>
    <property type="match status" value="1"/>
</dbReference>
<dbReference type="Gene3D" id="3.10.129.110">
    <property type="entry name" value="Polyketide synthase dehydratase"/>
    <property type="match status" value="1"/>
</dbReference>
<evidence type="ECO:0000259" key="13">
    <source>
        <dbReference type="PROSITE" id="PS52019"/>
    </source>
</evidence>
<dbReference type="Pfam" id="PF00109">
    <property type="entry name" value="ketoacyl-synt"/>
    <property type="match status" value="1"/>
</dbReference>
<keyword evidence="15" id="KW-1185">Reference proteome</keyword>
<keyword evidence="3" id="KW-0596">Phosphopantetheine</keyword>
<dbReference type="Gene3D" id="3.40.366.10">
    <property type="entry name" value="Malonyl-Coenzyme A Acyl Carrier Protein, domain 2"/>
    <property type="match status" value="1"/>
</dbReference>
<feature type="active site" description="Proton donor; for dehydratase activity" evidence="9">
    <location>
        <position position="1250"/>
    </location>
</feature>
<evidence type="ECO:0000256" key="1">
    <source>
        <dbReference type="ARBA" id="ARBA00001957"/>
    </source>
</evidence>
<evidence type="ECO:0000259" key="11">
    <source>
        <dbReference type="PROSITE" id="PS50075"/>
    </source>
</evidence>
<dbReference type="InterPro" id="IPR020806">
    <property type="entry name" value="PKS_PP-bd"/>
</dbReference>
<accession>A0ABQ3EG23</accession>
<dbReference type="SUPFAM" id="SSF53901">
    <property type="entry name" value="Thiolase-like"/>
    <property type="match status" value="1"/>
</dbReference>
<reference evidence="15" key="1">
    <citation type="journal article" date="2019" name="Int. J. Syst. Evol. Microbiol.">
        <title>The Global Catalogue of Microorganisms (GCM) 10K type strain sequencing project: providing services to taxonomists for standard genome sequencing and annotation.</title>
        <authorList>
            <consortium name="The Broad Institute Genomics Platform"/>
            <consortium name="The Broad Institute Genome Sequencing Center for Infectious Disease"/>
            <person name="Wu L."/>
            <person name="Ma J."/>
        </authorList>
    </citation>
    <scope>NUCLEOTIDE SEQUENCE [LARGE SCALE GENOMIC DNA]</scope>
    <source>
        <strain evidence="15">JCM 4737</strain>
    </source>
</reference>
<evidence type="ECO:0000256" key="4">
    <source>
        <dbReference type="ARBA" id="ARBA00022553"/>
    </source>
</evidence>
<dbReference type="SUPFAM" id="SSF51735">
    <property type="entry name" value="NAD(P)-binding Rossmann-fold domains"/>
    <property type="match status" value="2"/>
</dbReference>
<dbReference type="Gene3D" id="3.40.47.10">
    <property type="match status" value="1"/>
</dbReference>
<dbReference type="InterPro" id="IPR014031">
    <property type="entry name" value="Ketoacyl_synth_C"/>
</dbReference>
<dbReference type="Gene3D" id="3.30.70.3290">
    <property type="match status" value="1"/>
</dbReference>
<dbReference type="Pfam" id="PF08990">
    <property type="entry name" value="Docking"/>
    <property type="match status" value="1"/>
</dbReference>
<dbReference type="SUPFAM" id="SSF52151">
    <property type="entry name" value="FabD/lysophospholipase-like"/>
    <property type="match status" value="1"/>
</dbReference>
<dbReference type="Gene3D" id="1.10.1200.10">
    <property type="entry name" value="ACP-like"/>
    <property type="match status" value="1"/>
</dbReference>
<proteinExistence type="predicted"/>
<name>A0ABQ3EG23_9ACTN</name>
<dbReference type="InterPro" id="IPR020807">
    <property type="entry name" value="PKS_DH"/>
</dbReference>
<dbReference type="PROSITE" id="PS50075">
    <property type="entry name" value="CARRIER"/>
    <property type="match status" value="1"/>
</dbReference>
<keyword evidence="7" id="KW-0511">Multifunctional enzyme</keyword>
<evidence type="ECO:0000313" key="15">
    <source>
        <dbReference type="Proteomes" id="UP000599437"/>
    </source>
</evidence>
<dbReference type="InterPro" id="IPR014030">
    <property type="entry name" value="Ketoacyl_synth_N"/>
</dbReference>
<dbReference type="SUPFAM" id="SSF55048">
    <property type="entry name" value="Probable ACP-binding domain of malonyl-CoA ACP transacylase"/>
    <property type="match status" value="1"/>
</dbReference>
<dbReference type="SMART" id="SM00822">
    <property type="entry name" value="PKS_KR"/>
    <property type="match status" value="1"/>
</dbReference>
<dbReference type="InterPro" id="IPR049900">
    <property type="entry name" value="PKS_mFAS_DH"/>
</dbReference>
<evidence type="ECO:0000259" key="12">
    <source>
        <dbReference type="PROSITE" id="PS52004"/>
    </source>
</evidence>
<comment type="caution">
    <text evidence="14">The sequence shown here is derived from an EMBL/GenBank/DDBJ whole genome shotgun (WGS) entry which is preliminary data.</text>
</comment>
<feature type="domain" description="Ketosynthase family 3 (KS3)" evidence="12">
    <location>
        <begin position="62"/>
        <end position="495"/>
    </location>
</feature>
<dbReference type="Pfam" id="PF00698">
    <property type="entry name" value="Acyl_transf_1"/>
    <property type="match status" value="1"/>
</dbReference>
<dbReference type="Proteomes" id="UP000599437">
    <property type="component" value="Unassembled WGS sequence"/>
</dbReference>
<organism evidence="14 15">
    <name type="scientific">Streptomyces chryseus</name>
    <dbReference type="NCBI Taxonomy" id="68186"/>
    <lineage>
        <taxon>Bacteria</taxon>
        <taxon>Bacillati</taxon>
        <taxon>Actinomycetota</taxon>
        <taxon>Actinomycetes</taxon>
        <taxon>Kitasatosporales</taxon>
        <taxon>Streptomycetaceae</taxon>
        <taxon>Streptomyces</taxon>
    </lineage>
</organism>
<keyword evidence="4" id="KW-0597">Phosphoprotein</keyword>
<dbReference type="InterPro" id="IPR020841">
    <property type="entry name" value="PKS_Beta-ketoAc_synthase_dom"/>
</dbReference>
<dbReference type="InterPro" id="IPR015083">
    <property type="entry name" value="NorB/c/GfsB-D-like_docking"/>
</dbReference>
<feature type="compositionally biased region" description="Low complexity" evidence="10">
    <location>
        <begin position="1527"/>
        <end position="1538"/>
    </location>
</feature>
<dbReference type="RefSeq" id="WP_138897338.1">
    <property type="nucleotide sequence ID" value="NZ_VBVW01000292.1"/>
</dbReference>
<feature type="region of interest" description="Disordered" evidence="10">
    <location>
        <begin position="1"/>
        <end position="37"/>
    </location>
</feature>
<keyword evidence="6" id="KW-0045">Antibiotic biosynthesis</keyword>
<dbReference type="InterPro" id="IPR014043">
    <property type="entry name" value="Acyl_transferase_dom"/>
</dbReference>
<dbReference type="SMART" id="SM00825">
    <property type="entry name" value="PKS_KS"/>
    <property type="match status" value="1"/>
</dbReference>
<evidence type="ECO:0000256" key="7">
    <source>
        <dbReference type="ARBA" id="ARBA00023268"/>
    </source>
</evidence>
<dbReference type="Pfam" id="PF16197">
    <property type="entry name" value="KAsynt_C_assoc"/>
    <property type="match status" value="1"/>
</dbReference>
<evidence type="ECO:0000256" key="9">
    <source>
        <dbReference type="PROSITE-ProRule" id="PRU01363"/>
    </source>
</evidence>
<gene>
    <name evidence="14" type="ORF">GCM10010346_65960</name>
</gene>
<dbReference type="InterPro" id="IPR013968">
    <property type="entry name" value="PKS_KR"/>
</dbReference>
<feature type="active site" description="Proton acceptor; for dehydratase activity" evidence="9">
    <location>
        <position position="1056"/>
    </location>
</feature>
<dbReference type="InterPro" id="IPR049552">
    <property type="entry name" value="PKS_DH_N"/>
</dbReference>
<dbReference type="PROSITE" id="PS00606">
    <property type="entry name" value="KS3_1"/>
    <property type="match status" value="1"/>
</dbReference>
<dbReference type="SMART" id="SM00826">
    <property type="entry name" value="PKS_DH"/>
    <property type="match status" value="1"/>
</dbReference>
<evidence type="ECO:0000256" key="8">
    <source>
        <dbReference type="ARBA" id="ARBA00023315"/>
    </source>
</evidence>
<dbReference type="SMART" id="SM00827">
    <property type="entry name" value="PKS_AT"/>
    <property type="match status" value="1"/>
</dbReference>
<dbReference type="InterPro" id="IPR001227">
    <property type="entry name" value="Ac_transferase_dom_sf"/>
</dbReference>
<dbReference type="InterPro" id="IPR036291">
    <property type="entry name" value="NAD(P)-bd_dom_sf"/>
</dbReference>
<dbReference type="PROSITE" id="PS52004">
    <property type="entry name" value="KS3_2"/>
    <property type="match status" value="1"/>
</dbReference>
<dbReference type="InterPro" id="IPR009081">
    <property type="entry name" value="PP-bd_ACP"/>
</dbReference>
<dbReference type="InterPro" id="IPR016035">
    <property type="entry name" value="Acyl_Trfase/lysoPLipase"/>
</dbReference>
<dbReference type="SMART" id="SM00823">
    <property type="entry name" value="PKS_PP"/>
    <property type="match status" value="1"/>
</dbReference>
<comment type="cofactor">
    <cofactor evidence="1">
        <name>pantetheine 4'-phosphate</name>
        <dbReference type="ChEBI" id="CHEBI:47942"/>
    </cofactor>
</comment>
<dbReference type="Pfam" id="PF08659">
    <property type="entry name" value="KR"/>
    <property type="match status" value="1"/>
</dbReference>
<evidence type="ECO:0000256" key="10">
    <source>
        <dbReference type="SAM" id="MobiDB-lite"/>
    </source>
</evidence>
<dbReference type="SUPFAM" id="SSF47336">
    <property type="entry name" value="ACP-like"/>
    <property type="match status" value="1"/>
</dbReference>
<feature type="region of interest" description="Disordered" evidence="10">
    <location>
        <begin position="1164"/>
        <end position="1186"/>
    </location>
</feature>
<feature type="region of interest" description="N-terminal hotdog fold" evidence="9">
    <location>
        <begin position="1024"/>
        <end position="1174"/>
    </location>
</feature>
<evidence type="ECO:0000256" key="2">
    <source>
        <dbReference type="ARBA" id="ARBA00004792"/>
    </source>
</evidence>
<dbReference type="InterPro" id="IPR050091">
    <property type="entry name" value="PKS_NRPS_Biosynth_Enz"/>
</dbReference>
<dbReference type="InterPro" id="IPR057326">
    <property type="entry name" value="KR_dom"/>
</dbReference>
<evidence type="ECO:0000313" key="14">
    <source>
        <dbReference type="EMBL" id="GHB33564.1"/>
    </source>
</evidence>
<dbReference type="PROSITE" id="PS52019">
    <property type="entry name" value="PKS_MFAS_DH"/>
    <property type="match status" value="1"/>
</dbReference>